<gene>
    <name evidence="1" type="ORF">HICCMSTLAB_LOCUS3250</name>
</gene>
<keyword evidence="2" id="KW-1185">Reference proteome</keyword>
<evidence type="ECO:0000313" key="2">
    <source>
        <dbReference type="Proteomes" id="UP000786811"/>
    </source>
</evidence>
<protein>
    <submittedName>
        <fullName evidence="1">Uncharacterized protein</fullName>
    </submittedName>
</protein>
<evidence type="ECO:0000313" key="1">
    <source>
        <dbReference type="EMBL" id="CAG5081323.1"/>
    </source>
</evidence>
<accession>A0A8J2H7W8</accession>
<sequence length="364" mass="41458">MQSTSSSSGSSRAQTEQRAESRLFLTIIVGINSKTFPYKDYQVTQETSYEGDVKNFTQALNKTVGKVTTIDRTVELTNNMTNRKISTDHSITTTNDSVVTFDRTLEQFDTDSNLALHDHFFNTSNGDTVTTGRNCTKWSSDDKNIEYVEDTDGKNRDRTIHFTTERLREKGNININRACLVHKKNGLKEIYANTTVYRDGKLGSVDNSVAFINNSEYVVDYSITNFFPDRSDIEHHVATFHVSKLTTLDTNIINIYVSTNYTSNSSFIVILDDEGGKNVTYINKEVYPDGKEVFQSRNAKLDVSNKCYSDDDTCESKDIIDYMRVNGNYFINKAIDRFNELGTIEEKAKKESQDLMDKKYKCSK</sequence>
<proteinExistence type="predicted"/>
<organism evidence="1 2">
    <name type="scientific">Cotesia congregata</name>
    <name type="common">Parasitoid wasp</name>
    <name type="synonym">Apanteles congregatus</name>
    <dbReference type="NCBI Taxonomy" id="51543"/>
    <lineage>
        <taxon>Eukaryota</taxon>
        <taxon>Metazoa</taxon>
        <taxon>Ecdysozoa</taxon>
        <taxon>Arthropoda</taxon>
        <taxon>Hexapoda</taxon>
        <taxon>Insecta</taxon>
        <taxon>Pterygota</taxon>
        <taxon>Neoptera</taxon>
        <taxon>Endopterygota</taxon>
        <taxon>Hymenoptera</taxon>
        <taxon>Apocrita</taxon>
        <taxon>Ichneumonoidea</taxon>
        <taxon>Braconidae</taxon>
        <taxon>Microgastrinae</taxon>
        <taxon>Cotesia</taxon>
    </lineage>
</organism>
<dbReference type="Proteomes" id="UP000786811">
    <property type="component" value="Unassembled WGS sequence"/>
</dbReference>
<comment type="caution">
    <text evidence="1">The sequence shown here is derived from an EMBL/GenBank/DDBJ whole genome shotgun (WGS) entry which is preliminary data.</text>
</comment>
<dbReference type="AlphaFoldDB" id="A0A8J2H7W8"/>
<reference evidence="1" key="1">
    <citation type="submission" date="2021-04" db="EMBL/GenBank/DDBJ databases">
        <authorList>
            <person name="Chebbi M.A.C M."/>
        </authorList>
    </citation>
    <scope>NUCLEOTIDE SEQUENCE</scope>
</reference>
<name>A0A8J2H7W8_COTCN</name>
<dbReference type="EMBL" id="CAJNRD030001118">
    <property type="protein sequence ID" value="CAG5081323.1"/>
    <property type="molecule type" value="Genomic_DNA"/>
</dbReference>